<dbReference type="RefSeq" id="WP_302048846.1">
    <property type="nucleotide sequence ID" value="NZ_JAMJEV010000008.1"/>
</dbReference>
<dbReference type="Proteomes" id="UP001176021">
    <property type="component" value="Unassembled WGS sequence"/>
</dbReference>
<keyword evidence="2" id="KW-1185">Reference proteome</keyword>
<sequence length="51" mass="5901">MHGYRRDYAQALYKQVAGSEYVKYQPNHTALMVVSEALGHSREDVVIQNYL</sequence>
<name>A0ABT8QSN2_9FIRM</name>
<accession>A0ABT8QSN2</accession>
<proteinExistence type="predicted"/>
<comment type="caution">
    <text evidence="1">The sequence shown here is derived from an EMBL/GenBank/DDBJ whole genome shotgun (WGS) entry which is preliminary data.</text>
</comment>
<dbReference type="EMBL" id="JAMJEV010000008">
    <property type="protein sequence ID" value="MDO0823504.1"/>
    <property type="molecule type" value="Genomic_DNA"/>
</dbReference>
<evidence type="ECO:0000313" key="2">
    <source>
        <dbReference type="Proteomes" id="UP001176021"/>
    </source>
</evidence>
<evidence type="ECO:0000313" key="1">
    <source>
        <dbReference type="EMBL" id="MDO0823504.1"/>
    </source>
</evidence>
<reference evidence="1" key="1">
    <citation type="submission" date="2022-05" db="EMBL/GenBank/DDBJ databases">
        <title>Expanded diversity of anoxic marine methylotrophy in a Black Sea sulfate reducing microorganism.</title>
        <authorList>
            <person name="Fischer P.Q."/>
            <person name="Stams A.J.M."/>
            <person name="Villanueva L."/>
            <person name="Sousa D.Z."/>
        </authorList>
    </citation>
    <scope>NUCLEOTIDE SEQUENCE</scope>
    <source>
        <strain evidence="1">P130</strain>
    </source>
</reference>
<organism evidence="1 2">
    <name type="scientific">Desulfosporosinus nitroreducens</name>
    <dbReference type="NCBI Taxonomy" id="2018668"/>
    <lineage>
        <taxon>Bacteria</taxon>
        <taxon>Bacillati</taxon>
        <taxon>Bacillota</taxon>
        <taxon>Clostridia</taxon>
        <taxon>Eubacteriales</taxon>
        <taxon>Desulfitobacteriaceae</taxon>
        <taxon>Desulfosporosinus</taxon>
    </lineage>
</organism>
<protein>
    <recommendedName>
        <fullName evidence="3">Integrase</fullName>
    </recommendedName>
</protein>
<gene>
    <name evidence="1" type="ORF">M8H41_11640</name>
</gene>
<evidence type="ECO:0008006" key="3">
    <source>
        <dbReference type="Google" id="ProtNLM"/>
    </source>
</evidence>